<reference evidence="2 3" key="1">
    <citation type="submission" date="2017-06" db="EMBL/GenBank/DDBJ databases">
        <title>Comparative genomic analysis of Ambrosia Fusariam Clade fungi.</title>
        <authorList>
            <person name="Stajich J.E."/>
            <person name="Carrillo J."/>
            <person name="Kijimoto T."/>
            <person name="Eskalen A."/>
            <person name="O'Donnell K."/>
            <person name="Kasson M."/>
        </authorList>
    </citation>
    <scope>NUCLEOTIDE SEQUENCE [LARGE SCALE GENOMIC DNA]</scope>
    <source>
        <strain evidence="2 3">NRRL62606</strain>
    </source>
</reference>
<feature type="domain" description="Calcineurin-like phosphoesterase" evidence="1">
    <location>
        <begin position="19"/>
        <end position="230"/>
    </location>
</feature>
<protein>
    <recommendedName>
        <fullName evidence="1">Calcineurin-like phosphoesterase domain-containing protein</fullName>
    </recommendedName>
</protein>
<dbReference type="Pfam" id="PF00149">
    <property type="entry name" value="Metallophos"/>
    <property type="match status" value="1"/>
</dbReference>
<keyword evidence="3" id="KW-1185">Reference proteome</keyword>
<dbReference type="EMBL" id="NKCL01000069">
    <property type="protein sequence ID" value="RSL84347.1"/>
    <property type="molecule type" value="Genomic_DNA"/>
</dbReference>
<sequence length="283" mass="32113">MTSSPRGILTMRRQPWIQVLSDLHLEFGQQYSSYSFLATAPYLLLGGDVGRLMDYDEYLGFMEKQVSRFERVFLVLGNHEFYGLDYQAGLDTAEQLVSEASLAGRVVLLHRTRWDDPQSEFTILGCTLWSAIPQQAHDVVQSKVKDFKNINGWSVEKHNMLHAEEHLWLREQVAQASTRQILVATHHAPQVEGTSRPQHVGNPWTCAFATDLMDQTWDGVRIWVFGHTHYSTDVMLGSGIKLLANQRGYVMPESEGSRGKSGDGRVFDDGLVILTSWEVERSK</sequence>
<dbReference type="Gene3D" id="3.60.21.10">
    <property type="match status" value="1"/>
</dbReference>
<evidence type="ECO:0000313" key="3">
    <source>
        <dbReference type="Proteomes" id="UP000287972"/>
    </source>
</evidence>
<dbReference type="GO" id="GO:0016787">
    <property type="term" value="F:hydrolase activity"/>
    <property type="evidence" value="ECO:0007669"/>
    <property type="project" value="InterPro"/>
</dbReference>
<evidence type="ECO:0000259" key="1">
    <source>
        <dbReference type="Pfam" id="PF00149"/>
    </source>
</evidence>
<dbReference type="PANTHER" id="PTHR37844:SF2">
    <property type="entry name" value="SER_THR PROTEIN PHOSPHATASE SUPERFAMILY (AFU_ORTHOLOGUE AFUA_1G14840)"/>
    <property type="match status" value="1"/>
</dbReference>
<evidence type="ECO:0000313" key="2">
    <source>
        <dbReference type="EMBL" id="RSL84347.1"/>
    </source>
</evidence>
<dbReference type="InterPro" id="IPR029052">
    <property type="entry name" value="Metallo-depent_PP-like"/>
</dbReference>
<comment type="caution">
    <text evidence="2">The sequence shown here is derived from an EMBL/GenBank/DDBJ whole genome shotgun (WGS) entry which is preliminary data.</text>
</comment>
<proteinExistence type="predicted"/>
<dbReference type="AlphaFoldDB" id="A0A428S3F1"/>
<dbReference type="InterPro" id="IPR004843">
    <property type="entry name" value="Calcineurin-like_PHP"/>
</dbReference>
<dbReference type="PANTHER" id="PTHR37844">
    <property type="entry name" value="SER/THR PROTEIN PHOSPHATASE SUPERFAMILY (AFU_ORTHOLOGUE AFUA_1G14840)"/>
    <property type="match status" value="1"/>
</dbReference>
<organism evidence="2 3">
    <name type="scientific">Fusarium floridanum</name>
    <dbReference type="NCBI Taxonomy" id="1325733"/>
    <lineage>
        <taxon>Eukaryota</taxon>
        <taxon>Fungi</taxon>
        <taxon>Dikarya</taxon>
        <taxon>Ascomycota</taxon>
        <taxon>Pezizomycotina</taxon>
        <taxon>Sordariomycetes</taxon>
        <taxon>Hypocreomycetidae</taxon>
        <taxon>Hypocreales</taxon>
        <taxon>Nectriaceae</taxon>
        <taxon>Fusarium</taxon>
        <taxon>Fusarium solani species complex</taxon>
    </lineage>
</organism>
<accession>A0A428S3F1</accession>
<gene>
    <name evidence="2" type="ORF">CEP51_003963</name>
</gene>
<name>A0A428S3F1_9HYPO</name>
<dbReference type="Proteomes" id="UP000287972">
    <property type="component" value="Unassembled WGS sequence"/>
</dbReference>
<dbReference type="SUPFAM" id="SSF56300">
    <property type="entry name" value="Metallo-dependent phosphatases"/>
    <property type="match status" value="1"/>
</dbReference>